<evidence type="ECO:0000313" key="1">
    <source>
        <dbReference type="EMBL" id="GGT66599.1"/>
    </source>
</evidence>
<accession>A0A918HI12</accession>
<dbReference type="AlphaFoldDB" id="A0A918HI12"/>
<gene>
    <name evidence="1" type="ORF">GCM10014713_69040</name>
</gene>
<reference evidence="1" key="1">
    <citation type="journal article" date="2014" name="Int. J. Syst. Evol. Microbiol.">
        <title>Complete genome sequence of Corynebacterium casei LMG S-19264T (=DSM 44701T), isolated from a smear-ripened cheese.</title>
        <authorList>
            <consortium name="US DOE Joint Genome Institute (JGI-PGF)"/>
            <person name="Walter F."/>
            <person name="Albersmeier A."/>
            <person name="Kalinowski J."/>
            <person name="Ruckert C."/>
        </authorList>
    </citation>
    <scope>NUCLEOTIDE SEQUENCE</scope>
    <source>
        <strain evidence="1">JCM 3172</strain>
    </source>
</reference>
<reference evidence="1" key="2">
    <citation type="submission" date="2020-09" db="EMBL/GenBank/DDBJ databases">
        <authorList>
            <person name="Sun Q."/>
            <person name="Ohkuma M."/>
        </authorList>
    </citation>
    <scope>NUCLEOTIDE SEQUENCE</scope>
    <source>
        <strain evidence="1">JCM 3172</strain>
    </source>
</reference>
<name>A0A918HI12_9ACTN</name>
<comment type="caution">
    <text evidence="1">The sequence shown here is derived from an EMBL/GenBank/DDBJ whole genome shotgun (WGS) entry which is preliminary data.</text>
</comment>
<dbReference type="Proteomes" id="UP000619486">
    <property type="component" value="Unassembled WGS sequence"/>
</dbReference>
<protein>
    <submittedName>
        <fullName evidence="1">Uncharacterized protein</fullName>
    </submittedName>
</protein>
<proteinExistence type="predicted"/>
<sequence>MTSEIALRRAADADALPAANVWLRSFAAALPSVRCAHDEDDVRDWLAPSCSTARN</sequence>
<evidence type="ECO:0000313" key="2">
    <source>
        <dbReference type="Proteomes" id="UP000619486"/>
    </source>
</evidence>
<keyword evidence="2" id="KW-1185">Reference proteome</keyword>
<organism evidence="1 2">
    <name type="scientific">Streptomyces purpureus</name>
    <dbReference type="NCBI Taxonomy" id="1951"/>
    <lineage>
        <taxon>Bacteria</taxon>
        <taxon>Bacillati</taxon>
        <taxon>Actinomycetota</taxon>
        <taxon>Actinomycetes</taxon>
        <taxon>Kitasatosporales</taxon>
        <taxon>Streptomycetaceae</taxon>
        <taxon>Streptomyces</taxon>
    </lineage>
</organism>
<dbReference type="EMBL" id="BMQQ01000059">
    <property type="protein sequence ID" value="GGT66599.1"/>
    <property type="molecule type" value="Genomic_DNA"/>
</dbReference>